<keyword evidence="3" id="KW-1185">Reference proteome</keyword>
<dbReference type="AlphaFoldDB" id="A0A2K6KLB6"/>
<sequence>MKGYEGVRSVRSLDTHGISSSTPPVHCKRSLPEALLILRMQRSCVDPPAPPCGEACQPVTGVLVYCCTVTAPSP</sequence>
<evidence type="ECO:0000313" key="2">
    <source>
        <dbReference type="Ensembl" id="ENSRBIP00000012066.1"/>
    </source>
</evidence>
<accession>A0A2K6KLB6</accession>
<dbReference type="Ensembl" id="ENSRBIT00000035756.1">
    <property type="protein sequence ID" value="ENSRBIP00000012066.1"/>
    <property type="gene ID" value="ENSRBIG00000029955.1"/>
</dbReference>
<dbReference type="GeneTree" id="ENSGT01030000240266"/>
<name>A0A2K6KLB6_RHIBE</name>
<evidence type="ECO:0000313" key="3">
    <source>
        <dbReference type="Proteomes" id="UP000233180"/>
    </source>
</evidence>
<reference evidence="2" key="3">
    <citation type="submission" date="2025-09" db="UniProtKB">
        <authorList>
            <consortium name="Ensembl"/>
        </authorList>
    </citation>
    <scope>IDENTIFICATION</scope>
</reference>
<feature type="region of interest" description="Disordered" evidence="1">
    <location>
        <begin position="1"/>
        <end position="25"/>
    </location>
</feature>
<dbReference type="Proteomes" id="UP000233180">
    <property type="component" value="Unassembled WGS sequence"/>
</dbReference>
<proteinExistence type="predicted"/>
<evidence type="ECO:0000256" key="1">
    <source>
        <dbReference type="SAM" id="MobiDB-lite"/>
    </source>
</evidence>
<reference evidence="2" key="2">
    <citation type="submission" date="2025-08" db="UniProtKB">
        <authorList>
            <consortium name="Ensembl"/>
        </authorList>
    </citation>
    <scope>IDENTIFICATION</scope>
</reference>
<organism evidence="2 3">
    <name type="scientific">Rhinopithecus bieti</name>
    <name type="common">Black snub-nosed monkey</name>
    <name type="synonym">Pygathrix bieti</name>
    <dbReference type="NCBI Taxonomy" id="61621"/>
    <lineage>
        <taxon>Eukaryota</taxon>
        <taxon>Metazoa</taxon>
        <taxon>Chordata</taxon>
        <taxon>Craniata</taxon>
        <taxon>Vertebrata</taxon>
        <taxon>Euteleostomi</taxon>
        <taxon>Mammalia</taxon>
        <taxon>Eutheria</taxon>
        <taxon>Euarchontoglires</taxon>
        <taxon>Primates</taxon>
        <taxon>Haplorrhini</taxon>
        <taxon>Catarrhini</taxon>
        <taxon>Cercopithecidae</taxon>
        <taxon>Colobinae</taxon>
        <taxon>Rhinopithecus</taxon>
    </lineage>
</organism>
<reference evidence="2 3" key="1">
    <citation type="submission" date="2016-06" db="EMBL/GenBank/DDBJ databases">
        <title>Genome of Rhinopithecus bieti.</title>
        <authorList>
            <person name="Wu"/>
            <person name="C.-I. and Zhang"/>
            <person name="Y."/>
        </authorList>
    </citation>
    <scope>NUCLEOTIDE SEQUENCE</scope>
</reference>
<protein>
    <submittedName>
        <fullName evidence="2">Uncharacterized protein</fullName>
    </submittedName>
</protein>